<evidence type="ECO:0000313" key="5">
    <source>
        <dbReference type="EMBL" id="SDU55863.1"/>
    </source>
</evidence>
<dbReference type="AlphaFoldDB" id="A0A1H2JHK4"/>
<evidence type="ECO:0000256" key="4">
    <source>
        <dbReference type="PROSITE-ProRule" id="PRU01282"/>
    </source>
</evidence>
<evidence type="ECO:0000313" key="6">
    <source>
        <dbReference type="Proteomes" id="UP000183180"/>
    </source>
</evidence>
<dbReference type="InterPro" id="IPR006660">
    <property type="entry name" value="Arsenate_reductase-like"/>
</dbReference>
<dbReference type="STRING" id="158898.SAMN04488548_1342135"/>
<reference evidence="5 6" key="1">
    <citation type="submission" date="2016-10" db="EMBL/GenBank/DDBJ databases">
        <authorList>
            <person name="de Groot N.N."/>
        </authorList>
    </citation>
    <scope>NUCLEOTIDE SEQUENCE [LARGE SCALE GENOMIC DNA]</scope>
    <source>
        <strain evidence="5 6">DSM 44215</strain>
    </source>
</reference>
<dbReference type="GO" id="GO:0046685">
    <property type="term" value="P:response to arsenic-containing substance"/>
    <property type="evidence" value="ECO:0007669"/>
    <property type="project" value="TreeGrafter"/>
</dbReference>
<dbReference type="NCBIfam" id="TIGR00014">
    <property type="entry name" value="arsC"/>
    <property type="match status" value="1"/>
</dbReference>
<dbReference type="EC" id="1.20.4.1" evidence="3"/>
<dbReference type="GO" id="GO:0008794">
    <property type="term" value="F:arsenate reductase (glutaredoxin) activity"/>
    <property type="evidence" value="ECO:0007669"/>
    <property type="project" value="UniProtKB-EC"/>
</dbReference>
<dbReference type="PANTHER" id="PTHR30041:SF5">
    <property type="entry name" value="ARSENATE REDUCTASE-RELATED"/>
    <property type="match status" value="1"/>
</dbReference>
<dbReference type="SUPFAM" id="SSF52833">
    <property type="entry name" value="Thioredoxin-like"/>
    <property type="match status" value="1"/>
</dbReference>
<dbReference type="Gene3D" id="3.40.30.10">
    <property type="entry name" value="Glutaredoxin"/>
    <property type="match status" value="1"/>
</dbReference>
<protein>
    <recommendedName>
        <fullName evidence="3">arsenate reductase (glutathione/glutaredoxin)</fullName>
        <ecNumber evidence="3">1.20.4.1</ecNumber>
    </recommendedName>
</protein>
<keyword evidence="2" id="KW-0560">Oxidoreductase</keyword>
<dbReference type="Proteomes" id="UP000183180">
    <property type="component" value="Unassembled WGS sequence"/>
</dbReference>
<accession>A0A1H2JHK4</accession>
<dbReference type="PROSITE" id="PS51353">
    <property type="entry name" value="ARSC"/>
    <property type="match status" value="1"/>
</dbReference>
<dbReference type="InterPro" id="IPR006659">
    <property type="entry name" value="Arsenate_reductase"/>
</dbReference>
<dbReference type="InterPro" id="IPR036249">
    <property type="entry name" value="Thioredoxin-like_sf"/>
</dbReference>
<dbReference type="Pfam" id="PF03960">
    <property type="entry name" value="ArsC"/>
    <property type="match status" value="1"/>
</dbReference>
<evidence type="ECO:0000256" key="1">
    <source>
        <dbReference type="ARBA" id="ARBA00007198"/>
    </source>
</evidence>
<proteinExistence type="inferred from homology"/>
<gene>
    <name evidence="5" type="ORF">SAMN04488548_1342135</name>
</gene>
<name>A0A1H2JHK4_9ACTN</name>
<organism evidence="5 6">
    <name type="scientific">Gordonia westfalica</name>
    <dbReference type="NCBI Taxonomy" id="158898"/>
    <lineage>
        <taxon>Bacteria</taxon>
        <taxon>Bacillati</taxon>
        <taxon>Actinomycetota</taxon>
        <taxon>Actinomycetes</taxon>
        <taxon>Mycobacteriales</taxon>
        <taxon>Gordoniaceae</taxon>
        <taxon>Gordonia</taxon>
    </lineage>
</organism>
<comment type="similarity">
    <text evidence="1 4">Belongs to the ArsC family.</text>
</comment>
<evidence type="ECO:0000256" key="3">
    <source>
        <dbReference type="ARBA" id="ARBA00038969"/>
    </source>
</evidence>
<dbReference type="CDD" id="cd03034">
    <property type="entry name" value="ArsC_ArsC"/>
    <property type="match status" value="1"/>
</dbReference>
<evidence type="ECO:0000256" key="2">
    <source>
        <dbReference type="ARBA" id="ARBA00023002"/>
    </source>
</evidence>
<dbReference type="EMBL" id="FNLM01000034">
    <property type="protein sequence ID" value="SDU55863.1"/>
    <property type="molecule type" value="Genomic_DNA"/>
</dbReference>
<sequence length="116" mass="13099">MYFVDATIYHNPKCSTSRKTLQALRDAGIEPTVVKYLDEPYTREQLVQLFADAGLTPSEAVRKREALDKELDLASATDDQILDAMVSHPVLVERPIVVTDKGTRIPRPFEKLDEIL</sequence>
<dbReference type="PANTHER" id="PTHR30041">
    <property type="entry name" value="ARSENATE REDUCTASE"/>
    <property type="match status" value="1"/>
</dbReference>